<name>A0ACB7W1G6_DIOAL</name>
<gene>
    <name evidence="1" type="ORF">IHE45_05G059700</name>
</gene>
<evidence type="ECO:0000313" key="1">
    <source>
        <dbReference type="EMBL" id="KAH7681453.1"/>
    </source>
</evidence>
<organism evidence="1 2">
    <name type="scientific">Dioscorea alata</name>
    <name type="common">Purple yam</name>
    <dbReference type="NCBI Taxonomy" id="55571"/>
    <lineage>
        <taxon>Eukaryota</taxon>
        <taxon>Viridiplantae</taxon>
        <taxon>Streptophyta</taxon>
        <taxon>Embryophyta</taxon>
        <taxon>Tracheophyta</taxon>
        <taxon>Spermatophyta</taxon>
        <taxon>Magnoliopsida</taxon>
        <taxon>Liliopsida</taxon>
        <taxon>Dioscoreales</taxon>
        <taxon>Dioscoreaceae</taxon>
        <taxon>Dioscorea</taxon>
    </lineage>
</organism>
<protein>
    <submittedName>
        <fullName evidence="1">Glyoxylate reductase protein</fullName>
        <ecNumber evidence="1">1.1.1.26</ecNumber>
    </submittedName>
</protein>
<dbReference type="EMBL" id="CM037015">
    <property type="protein sequence ID" value="KAH7681453.1"/>
    <property type="molecule type" value="Genomic_DNA"/>
</dbReference>
<sequence>MMENGVDKVTRVLFCGFEHPASQSYTQKYLENCPFVKIDVLEHVDVPDSIHKYHVCVVKMFRLDSQIIAKAVKMKLIIQFGVGLEGVDVAAATQHNIKVARIPGKISGNSKACAEMAIYLILGLLRKKKEMEESIERKIVGQPLGDTLFGKTVFIVGFGDIGCDLAKILRGFGVKILATKRKWNLDSNKQNGSTNDDDHHHHNRISGKQIDAIDELVDIKGTPQDYYQFAAEADIVVLCLTLNSETAGIINKEFLSSMKKGSMLVNIARGGVVDYKSVYESLKSGHLGGLAMDVAWQEPFDPQDPILKLPNVIITPHVAGVTELSYTSMAKIVGDCAIQLHNGHALQGIQVVN</sequence>
<keyword evidence="1" id="KW-0560">Oxidoreductase</keyword>
<dbReference type="Proteomes" id="UP000827976">
    <property type="component" value="Chromosome 5"/>
</dbReference>
<accession>A0ACB7W1G6</accession>
<comment type="caution">
    <text evidence="1">The sequence shown here is derived from an EMBL/GenBank/DDBJ whole genome shotgun (WGS) entry which is preliminary data.</text>
</comment>
<dbReference type="EC" id="1.1.1.26" evidence="1"/>
<keyword evidence="2" id="KW-1185">Reference proteome</keyword>
<proteinExistence type="predicted"/>
<evidence type="ECO:0000313" key="2">
    <source>
        <dbReference type="Proteomes" id="UP000827976"/>
    </source>
</evidence>
<reference evidence="2" key="1">
    <citation type="journal article" date="2022" name="Nat. Commun.">
        <title>Chromosome evolution and the genetic basis of agronomically important traits in greater yam.</title>
        <authorList>
            <person name="Bredeson J.V."/>
            <person name="Lyons J.B."/>
            <person name="Oniyinde I.O."/>
            <person name="Okereke N.R."/>
            <person name="Kolade O."/>
            <person name="Nnabue I."/>
            <person name="Nwadili C.O."/>
            <person name="Hribova E."/>
            <person name="Parker M."/>
            <person name="Nwogha J."/>
            <person name="Shu S."/>
            <person name="Carlson J."/>
            <person name="Kariba R."/>
            <person name="Muthemba S."/>
            <person name="Knop K."/>
            <person name="Barton G.J."/>
            <person name="Sherwood A.V."/>
            <person name="Lopez-Montes A."/>
            <person name="Asiedu R."/>
            <person name="Jamnadass R."/>
            <person name="Muchugi A."/>
            <person name="Goodstein D."/>
            <person name="Egesi C.N."/>
            <person name="Featherston J."/>
            <person name="Asfaw A."/>
            <person name="Simpson G.G."/>
            <person name="Dolezel J."/>
            <person name="Hendre P.S."/>
            <person name="Van Deynze A."/>
            <person name="Kumar P.L."/>
            <person name="Obidiegwu J.E."/>
            <person name="Bhattacharjee R."/>
            <person name="Rokhsar D.S."/>
        </authorList>
    </citation>
    <scope>NUCLEOTIDE SEQUENCE [LARGE SCALE GENOMIC DNA]</scope>
    <source>
        <strain evidence="2">cv. TDa95/00328</strain>
    </source>
</reference>